<dbReference type="AlphaFoldDB" id="A0AAF0W0U2"/>
<feature type="region of interest" description="Disordered" evidence="1">
    <location>
        <begin position="1"/>
        <end position="27"/>
    </location>
</feature>
<proteinExistence type="predicted"/>
<keyword evidence="2" id="KW-0812">Transmembrane</keyword>
<evidence type="ECO:0000256" key="2">
    <source>
        <dbReference type="SAM" id="Phobius"/>
    </source>
</evidence>
<organism evidence="3 4">
    <name type="scientific">Daucus carota subsp. sativus</name>
    <name type="common">Carrot</name>
    <dbReference type="NCBI Taxonomy" id="79200"/>
    <lineage>
        <taxon>Eukaryota</taxon>
        <taxon>Viridiplantae</taxon>
        <taxon>Streptophyta</taxon>
        <taxon>Embryophyta</taxon>
        <taxon>Tracheophyta</taxon>
        <taxon>Spermatophyta</taxon>
        <taxon>Magnoliopsida</taxon>
        <taxon>eudicotyledons</taxon>
        <taxon>Gunneridae</taxon>
        <taxon>Pentapetalae</taxon>
        <taxon>asterids</taxon>
        <taxon>campanulids</taxon>
        <taxon>Apiales</taxon>
        <taxon>Apiaceae</taxon>
        <taxon>Apioideae</taxon>
        <taxon>Scandiceae</taxon>
        <taxon>Daucinae</taxon>
        <taxon>Daucus</taxon>
        <taxon>Daucus sect. Daucus</taxon>
    </lineage>
</organism>
<evidence type="ECO:0000256" key="1">
    <source>
        <dbReference type="SAM" id="MobiDB-lite"/>
    </source>
</evidence>
<evidence type="ECO:0000313" key="4">
    <source>
        <dbReference type="Proteomes" id="UP000077755"/>
    </source>
</evidence>
<reference evidence="3" key="1">
    <citation type="journal article" date="2016" name="Nat. Genet.">
        <title>A high-quality carrot genome assembly provides new insights into carotenoid accumulation and asterid genome evolution.</title>
        <authorList>
            <person name="Iorizzo M."/>
            <person name="Ellison S."/>
            <person name="Senalik D."/>
            <person name="Zeng P."/>
            <person name="Satapoomin P."/>
            <person name="Huang J."/>
            <person name="Bowman M."/>
            <person name="Iovene M."/>
            <person name="Sanseverino W."/>
            <person name="Cavagnaro P."/>
            <person name="Yildiz M."/>
            <person name="Macko-Podgorni A."/>
            <person name="Moranska E."/>
            <person name="Grzebelus E."/>
            <person name="Grzebelus D."/>
            <person name="Ashrafi H."/>
            <person name="Zheng Z."/>
            <person name="Cheng S."/>
            <person name="Spooner D."/>
            <person name="Van Deynze A."/>
            <person name="Simon P."/>
        </authorList>
    </citation>
    <scope>NUCLEOTIDE SEQUENCE</scope>
    <source>
        <tissue evidence="3">Leaf</tissue>
    </source>
</reference>
<dbReference type="PANTHER" id="PTHR34189">
    <property type="entry name" value="TRANSMEMBRANE PROTEIN"/>
    <property type="match status" value="1"/>
</dbReference>
<dbReference type="EMBL" id="CP093343">
    <property type="protein sequence ID" value="WOG81289.1"/>
    <property type="molecule type" value="Genomic_DNA"/>
</dbReference>
<keyword evidence="2" id="KW-0472">Membrane</keyword>
<name>A0AAF0W0U2_DAUCS</name>
<dbReference type="Proteomes" id="UP000077755">
    <property type="component" value="Chromosome 1"/>
</dbReference>
<accession>A0AAF0W0U2</accession>
<keyword evidence="2" id="KW-1133">Transmembrane helix</keyword>
<keyword evidence="4" id="KW-1185">Reference proteome</keyword>
<feature type="transmembrane region" description="Helical" evidence="2">
    <location>
        <begin position="63"/>
        <end position="82"/>
    </location>
</feature>
<reference evidence="3" key="2">
    <citation type="submission" date="2022-03" db="EMBL/GenBank/DDBJ databases">
        <title>Draft title - Genomic analysis of global carrot germplasm unveils the trajectory of domestication and the origin of high carotenoid orange carrot.</title>
        <authorList>
            <person name="Iorizzo M."/>
            <person name="Ellison S."/>
            <person name="Senalik D."/>
            <person name="Macko-Podgorni A."/>
            <person name="Grzebelus D."/>
            <person name="Bostan H."/>
            <person name="Rolling W."/>
            <person name="Curaba J."/>
            <person name="Simon P."/>
        </authorList>
    </citation>
    <scope>NUCLEOTIDE SEQUENCE</scope>
    <source>
        <tissue evidence="3">Leaf</tissue>
    </source>
</reference>
<evidence type="ECO:0000313" key="3">
    <source>
        <dbReference type="EMBL" id="WOG81289.1"/>
    </source>
</evidence>
<protein>
    <submittedName>
        <fullName evidence="3">Uncharacterized protein</fullName>
    </submittedName>
</protein>
<sequence length="116" mass="13141">MHRSSSSNRVSEHLYPQLPASASSPSLTLRQSSSELFTDELPTLHPKSYVAMRQKARLQIADSAIHIIPFILIFSVLVLWFFSKPGVSIKIRNPDYPIFRSGIRFKISGNLDIRSE</sequence>
<dbReference type="PANTHER" id="PTHR34189:SF13">
    <property type="entry name" value="TRANSMEMBRANE PROTEIN"/>
    <property type="match status" value="1"/>
</dbReference>
<gene>
    <name evidence="3" type="ORF">DCAR_0100435</name>
</gene>
<feature type="compositionally biased region" description="Low complexity" evidence="1">
    <location>
        <begin position="18"/>
        <end position="27"/>
    </location>
</feature>